<reference evidence="1" key="1">
    <citation type="submission" date="2024-06" db="EMBL/GenBank/DDBJ databases">
        <title>The genome sequences of Kitasatospora sp. strain HUAS MG31.</title>
        <authorList>
            <person name="Mo P."/>
        </authorList>
    </citation>
    <scope>NUCLEOTIDE SEQUENCE</scope>
    <source>
        <strain evidence="1">HUAS MG31</strain>
    </source>
</reference>
<dbReference type="EMBL" id="CP159872">
    <property type="protein sequence ID" value="XCM78690.1"/>
    <property type="molecule type" value="Genomic_DNA"/>
</dbReference>
<dbReference type="PANTHER" id="PTHR11102">
    <property type="entry name" value="SEL-1-LIKE PROTEIN"/>
    <property type="match status" value="1"/>
</dbReference>
<dbReference type="InterPro" id="IPR011990">
    <property type="entry name" value="TPR-like_helical_dom_sf"/>
</dbReference>
<dbReference type="SMART" id="SM00028">
    <property type="entry name" value="TPR"/>
    <property type="match status" value="4"/>
</dbReference>
<dbReference type="SUPFAM" id="SSF48452">
    <property type="entry name" value="TPR-like"/>
    <property type="match status" value="1"/>
</dbReference>
<dbReference type="PANTHER" id="PTHR11102:SF160">
    <property type="entry name" value="ERAD-ASSOCIATED E3 UBIQUITIN-PROTEIN LIGASE COMPONENT HRD3"/>
    <property type="match status" value="1"/>
</dbReference>
<proteinExistence type="predicted"/>
<dbReference type="AlphaFoldDB" id="A0AAU8JRY4"/>
<dbReference type="Pfam" id="PF13432">
    <property type="entry name" value="TPR_16"/>
    <property type="match status" value="3"/>
</dbReference>
<dbReference type="InterPro" id="IPR006597">
    <property type="entry name" value="Sel1-like"/>
</dbReference>
<gene>
    <name evidence="1" type="ORF">ABWK59_06970</name>
</gene>
<name>A0AAU8JRY4_9ACTN</name>
<protein>
    <submittedName>
        <fullName evidence="1">Tetratricopeptide repeat protein</fullName>
    </submittedName>
</protein>
<sequence length="669" mass="74325">MSEITGTGAELLAEGRRWQGERRYEEAREALTAAAEVQEPGAAAALGEVLVAMGLFDEAVPWLEQAALAGDALSARKRAILAKDRGDRESAERWYRTAASRDGDNAFGLAELLRAAGDVAGALEWYDRGAELGSLACMTNGATFRLTVDGDREAAEERLRRAESAGDHVATGALERIAYAWSFDERVEMTFEEDPEELREEFPEREDVLAEFPDRETYARYPALIDLAAPYYRRAAGLGVTGAACAYAWVLYRAGRIEEAEEALAEAFATGDTEAAYRLGLLHDYRGRLEEAEHWYRAAAERDWEDACWNLGQLLVRQRRLDEAAAWFGRRPEDEDFAQRLAAVERHRREPDHLLDPAEEARLPELRAAAETGDRQAALDLARLLDRRRDQPEAVRWYRRAFEAGDPGAGLALGRMLHERANAAPEFLLALYRPAAEAGDPAAMEELGQLHLRLDDRVNGEFWLRRAAARGVAKAAWWCGNKSDEYGDRQEAARLWAVAGEAGEAVPAFLAGRALVNQERGAEAEPLLRLAAADGKERRAPYWLGLALRRQGRDEEALKVLREALTVFQDAGGRNPGPFRDGPLDPRVEIAETLLDLGRLDECGAALDEVFEVYPGHRIAPRVAARLAAARGDQEALERHLATVERIARDTRPLLDERQIADLLRSVHP</sequence>
<dbReference type="SMART" id="SM00671">
    <property type="entry name" value="SEL1"/>
    <property type="match status" value="6"/>
</dbReference>
<dbReference type="InterPro" id="IPR050767">
    <property type="entry name" value="Sel1_AlgK"/>
</dbReference>
<dbReference type="KEGG" id="kcm:ABWK59_06970"/>
<dbReference type="RefSeq" id="WP_354638786.1">
    <property type="nucleotide sequence ID" value="NZ_CP159872.1"/>
</dbReference>
<dbReference type="SUPFAM" id="SSF81901">
    <property type="entry name" value="HCP-like"/>
    <property type="match status" value="3"/>
</dbReference>
<accession>A0AAU8JRY4</accession>
<organism evidence="1">
    <name type="scientific">Kitasatospora camelliae</name>
    <dbReference type="NCBI Taxonomy" id="3156397"/>
    <lineage>
        <taxon>Bacteria</taxon>
        <taxon>Bacillati</taxon>
        <taxon>Actinomycetota</taxon>
        <taxon>Actinomycetes</taxon>
        <taxon>Kitasatosporales</taxon>
        <taxon>Streptomycetaceae</taxon>
        <taxon>Kitasatospora</taxon>
    </lineage>
</organism>
<dbReference type="Gene3D" id="1.25.40.10">
    <property type="entry name" value="Tetratricopeptide repeat domain"/>
    <property type="match status" value="4"/>
</dbReference>
<evidence type="ECO:0000313" key="1">
    <source>
        <dbReference type="EMBL" id="XCM78690.1"/>
    </source>
</evidence>
<dbReference type="InterPro" id="IPR019734">
    <property type="entry name" value="TPR_rpt"/>
</dbReference>